<name>A0ABN5XMK1_9EURY</name>
<feature type="transmembrane region" description="Helical" evidence="2">
    <location>
        <begin position="90"/>
        <end position="120"/>
    </location>
</feature>
<feature type="transmembrane region" description="Helical" evidence="2">
    <location>
        <begin position="38"/>
        <end position="59"/>
    </location>
</feature>
<reference evidence="5 6" key="1">
    <citation type="submission" date="2019-06" db="EMBL/GenBank/DDBJ databases">
        <title>Complete genome sequence of Methanoculleus chikugoensis strain MG62.</title>
        <authorList>
            <person name="Asakawa S."/>
            <person name="Dianou D."/>
        </authorList>
    </citation>
    <scope>NUCLEOTIDE SEQUENCE [LARGE SCALE GENOMIC DNA]</scope>
    <source>
        <strain evidence="5 6">MG62</strain>
    </source>
</reference>
<keyword evidence="2" id="KW-0472">Membrane</keyword>
<evidence type="ECO:0000259" key="4">
    <source>
        <dbReference type="SMART" id="SM00419"/>
    </source>
</evidence>
<dbReference type="EMBL" id="AP019781">
    <property type="protein sequence ID" value="BBL69206.1"/>
    <property type="molecule type" value="Genomic_DNA"/>
</dbReference>
<organism evidence="5 6">
    <name type="scientific">Methanoculleus chikugoensis</name>
    <dbReference type="NCBI Taxonomy" id="118126"/>
    <lineage>
        <taxon>Archaea</taxon>
        <taxon>Methanobacteriati</taxon>
        <taxon>Methanobacteriota</taxon>
        <taxon>Stenosarchaea group</taxon>
        <taxon>Methanomicrobia</taxon>
        <taxon>Methanomicrobiales</taxon>
        <taxon>Methanomicrobiaceae</taxon>
        <taxon>Methanoculleus</taxon>
    </lineage>
</organism>
<keyword evidence="6" id="KW-1185">Reference proteome</keyword>
<evidence type="ECO:0000313" key="6">
    <source>
        <dbReference type="Proteomes" id="UP000824969"/>
    </source>
</evidence>
<feature type="domain" description="HTH arsR-type" evidence="3">
    <location>
        <begin position="198"/>
        <end position="285"/>
    </location>
</feature>
<dbReference type="SMART" id="SM00419">
    <property type="entry name" value="HTH_CRP"/>
    <property type="match status" value="2"/>
</dbReference>
<dbReference type="Proteomes" id="UP000824969">
    <property type="component" value="Chromosome"/>
</dbReference>
<accession>A0ABN5XMK1</accession>
<dbReference type="PANTHER" id="PTHR36216:SF1">
    <property type="entry name" value="HTH ARSR-TYPE DOMAIN-CONTAINING PROTEIN"/>
    <property type="match status" value="1"/>
</dbReference>
<gene>
    <name evidence="5" type="ORF">MchiMG62_23870</name>
</gene>
<evidence type="ECO:0000256" key="2">
    <source>
        <dbReference type="SAM" id="Phobius"/>
    </source>
</evidence>
<dbReference type="InterPro" id="IPR012318">
    <property type="entry name" value="HTH_CRP"/>
</dbReference>
<keyword evidence="2" id="KW-1133">Transmembrane helix</keyword>
<keyword evidence="2" id="KW-0812">Transmembrane</keyword>
<feature type="domain" description="HTH crp-type" evidence="4">
    <location>
        <begin position="136"/>
        <end position="187"/>
    </location>
</feature>
<dbReference type="Pfam" id="PF13412">
    <property type="entry name" value="HTH_24"/>
    <property type="match status" value="2"/>
</dbReference>
<protein>
    <submittedName>
        <fullName evidence="5">Uncharacterized protein</fullName>
    </submittedName>
</protein>
<evidence type="ECO:0000256" key="1">
    <source>
        <dbReference type="SAM" id="MobiDB-lite"/>
    </source>
</evidence>
<dbReference type="PANTHER" id="PTHR36216">
    <property type="entry name" value="TRANSCRIPTIONAL REGULATOR, TRMB"/>
    <property type="match status" value="1"/>
</dbReference>
<dbReference type="InterPro" id="IPR011991">
    <property type="entry name" value="ArsR-like_HTH"/>
</dbReference>
<dbReference type="InterPro" id="IPR001845">
    <property type="entry name" value="HTH_ArsR_DNA-bd_dom"/>
</dbReference>
<dbReference type="CDD" id="cd00090">
    <property type="entry name" value="HTH_ARSR"/>
    <property type="match status" value="2"/>
</dbReference>
<proteinExistence type="predicted"/>
<evidence type="ECO:0000313" key="5">
    <source>
        <dbReference type="EMBL" id="BBL69206.1"/>
    </source>
</evidence>
<dbReference type="SMART" id="SM00418">
    <property type="entry name" value="HTH_ARSR"/>
    <property type="match status" value="2"/>
</dbReference>
<evidence type="ECO:0000259" key="3">
    <source>
        <dbReference type="SMART" id="SM00418"/>
    </source>
</evidence>
<feature type="region of interest" description="Disordered" evidence="1">
    <location>
        <begin position="269"/>
        <end position="300"/>
    </location>
</feature>
<feature type="domain" description="HTH arsR-type" evidence="3">
    <location>
        <begin position="124"/>
        <end position="196"/>
    </location>
</feature>
<feature type="domain" description="HTH crp-type" evidence="4">
    <location>
        <begin position="207"/>
        <end position="262"/>
    </location>
</feature>
<sequence length="300" mass="32865">MCIGFMGITKHSAHFGEWGVARCSPLIGGRTIHRAADLFIVLSLALLLLWSPAAAKIIVEPGPAELPTDVTYIDDEVFVPVWQAYSPLEFLTIVLLIHCPLLAIPFELVYSAGAMAYLGYRTSRSLLDNKKRSRIYACIRDHPGIAPAEIARITGINRGTIRYHLSRLREAGLVSILHRDGRVGYFRNGDYDTAEKAVCLHLQNGTRRQIFALLLEKPGITQSEIADIITISCSTAAWHMRRLAADGLVETNRDGRTVRYALTSEALASSGGRDGTADGMVPLLPWNGTGAESRADSPLR</sequence>